<reference evidence="1" key="1">
    <citation type="journal article" date="2015" name="MBio">
        <title>Eco-Evolutionary Dynamics of Episomes among Ecologically Cohesive Bacterial Populations.</title>
        <authorList>
            <person name="Xue H."/>
            <person name="Cordero O.X."/>
            <person name="Camas F.M."/>
            <person name="Trimble W."/>
            <person name="Meyer F."/>
            <person name="Guglielmini J."/>
            <person name="Rocha E.P."/>
            <person name="Polz M.F."/>
        </authorList>
    </citation>
    <scope>NUCLEOTIDE SEQUENCE</scope>
    <source>
        <strain evidence="1">FF_1</strain>
    </source>
</reference>
<keyword evidence="3" id="KW-1185">Reference proteome</keyword>
<dbReference type="Proteomes" id="UP001569200">
    <property type="component" value="Unassembled WGS sequence"/>
</dbReference>
<dbReference type="SUPFAM" id="SSF143011">
    <property type="entry name" value="RelE-like"/>
    <property type="match status" value="1"/>
</dbReference>
<reference evidence="2 3" key="2">
    <citation type="submission" date="2024-06" db="EMBL/GenBank/DDBJ databases">
        <authorList>
            <person name="Steensen K."/>
            <person name="Seneca J."/>
            <person name="Bartlau N."/>
            <person name="Yu A.X."/>
            <person name="Polz M.F."/>
        </authorList>
    </citation>
    <scope>NUCLEOTIDE SEQUENCE [LARGE SCALE GENOMIC DNA]</scope>
    <source>
        <strain evidence="2 3">1F145</strain>
    </source>
</reference>
<evidence type="ECO:0000313" key="2">
    <source>
        <dbReference type="EMBL" id="MEZ8183800.1"/>
    </source>
</evidence>
<evidence type="ECO:0000313" key="1">
    <source>
        <dbReference type="EMBL" id="AKN39214.1"/>
    </source>
</evidence>
<dbReference type="Pfam" id="PF05015">
    <property type="entry name" value="HigB-like_toxin"/>
    <property type="match status" value="1"/>
</dbReference>
<sequence>MIKSFKHTGLEKFFVKGTAAGIQAKHIKKLRLQLAVINTASVIADINKPGWRLHQLNPKKDDIWAIDVNGNWRVTFQFRNGNAFILDYRDYH</sequence>
<dbReference type="Gene3D" id="3.30.2310.20">
    <property type="entry name" value="RelE-like"/>
    <property type="match status" value="1"/>
</dbReference>
<evidence type="ECO:0000313" key="3">
    <source>
        <dbReference type="Proteomes" id="UP001569200"/>
    </source>
</evidence>
<organism evidence="1">
    <name type="scientific">Vibrio splendidus</name>
    <dbReference type="NCBI Taxonomy" id="29497"/>
    <lineage>
        <taxon>Bacteria</taxon>
        <taxon>Pseudomonadati</taxon>
        <taxon>Pseudomonadota</taxon>
        <taxon>Gammaproteobacteria</taxon>
        <taxon>Vibrionales</taxon>
        <taxon>Vibrionaceae</taxon>
        <taxon>Vibrio</taxon>
    </lineage>
</organism>
<dbReference type="AlphaFoldDB" id="A0A0H3ZZ85"/>
<dbReference type="InterPro" id="IPR035093">
    <property type="entry name" value="RelE/ParE_toxin_dom_sf"/>
</dbReference>
<protein>
    <submittedName>
        <fullName evidence="1">HigB toxin protein</fullName>
    </submittedName>
    <submittedName>
        <fullName evidence="2">Type II toxin-antitoxin system RelE/ParE family toxin</fullName>
    </submittedName>
</protein>
<accession>A0A0H3ZZ85</accession>
<dbReference type="PANTHER" id="PTHR40266:SF2">
    <property type="entry name" value="TOXIN HIGB-1"/>
    <property type="match status" value="1"/>
</dbReference>
<gene>
    <name evidence="2" type="ORF">ACED33_24295</name>
</gene>
<dbReference type="PANTHER" id="PTHR40266">
    <property type="entry name" value="TOXIN HIGB-1"/>
    <property type="match status" value="1"/>
</dbReference>
<dbReference type="EMBL" id="KP795638">
    <property type="protein sequence ID" value="AKN39214.1"/>
    <property type="molecule type" value="Genomic_DNA"/>
</dbReference>
<dbReference type="RefSeq" id="WP_016786836.1">
    <property type="nucleotide sequence ID" value="NZ_CAWNVS010000083.1"/>
</dbReference>
<dbReference type="InterPro" id="IPR007711">
    <property type="entry name" value="HigB-1"/>
</dbReference>
<proteinExistence type="predicted"/>
<name>A0A0H3ZZ85_VIBSP</name>
<dbReference type="EMBL" id="JBGOOW010000060">
    <property type="protein sequence ID" value="MEZ8183800.1"/>
    <property type="molecule type" value="Genomic_DNA"/>
</dbReference>